<gene>
    <name evidence="2" type="ORF">M2256_001998</name>
</gene>
<evidence type="ECO:0000313" key="2">
    <source>
        <dbReference type="EMBL" id="MCW2281476.1"/>
    </source>
</evidence>
<evidence type="ECO:0008006" key="4">
    <source>
        <dbReference type="Google" id="ProtNLM"/>
    </source>
</evidence>
<dbReference type="EMBL" id="JAOQNN010000002">
    <property type="protein sequence ID" value="MCW2281476.1"/>
    <property type="molecule type" value="Genomic_DNA"/>
</dbReference>
<dbReference type="Proteomes" id="UP001207687">
    <property type="component" value="Unassembled WGS sequence"/>
</dbReference>
<accession>A0AAW5TSH0</accession>
<reference evidence="2" key="1">
    <citation type="submission" date="2023-08" db="EMBL/GenBank/DDBJ databases">
        <title>Genomic analyses of the natural microbiome of Caenorhabditis elegans.</title>
        <authorList>
            <person name="Samuel B."/>
        </authorList>
    </citation>
    <scope>NUCLEOTIDE SEQUENCE</scope>
    <source>
        <strain evidence="2">BIGb0220</strain>
    </source>
</reference>
<organism evidence="2 3">
    <name type="scientific">Lactococcus lactis</name>
    <dbReference type="NCBI Taxonomy" id="1358"/>
    <lineage>
        <taxon>Bacteria</taxon>
        <taxon>Bacillati</taxon>
        <taxon>Bacillota</taxon>
        <taxon>Bacilli</taxon>
        <taxon>Lactobacillales</taxon>
        <taxon>Streptococcaceae</taxon>
        <taxon>Lactococcus</taxon>
    </lineage>
</organism>
<proteinExistence type="predicted"/>
<dbReference type="NCBIfam" id="NF033608">
    <property type="entry name" value="type_I_tox_Fst"/>
    <property type="match status" value="1"/>
</dbReference>
<feature type="transmembrane region" description="Helical" evidence="1">
    <location>
        <begin position="6"/>
        <end position="25"/>
    </location>
</feature>
<keyword evidence="1" id="KW-0472">Membrane</keyword>
<keyword evidence="1" id="KW-1133">Transmembrane helix</keyword>
<name>A0AAW5TSH0_9LACT</name>
<evidence type="ECO:0000256" key="1">
    <source>
        <dbReference type="SAM" id="Phobius"/>
    </source>
</evidence>
<dbReference type="AlphaFoldDB" id="A0AAW5TSH0"/>
<sequence length="29" mass="3346">MKELLTEIIASVIAGVIITIFARWYNHKD</sequence>
<keyword evidence="1" id="KW-0812">Transmembrane</keyword>
<evidence type="ECO:0000313" key="3">
    <source>
        <dbReference type="Proteomes" id="UP001207687"/>
    </source>
</evidence>
<comment type="caution">
    <text evidence="2">The sequence shown here is derived from an EMBL/GenBank/DDBJ whole genome shotgun (WGS) entry which is preliminary data.</text>
</comment>
<protein>
    <recommendedName>
        <fullName evidence="4">Type I toxin-antitoxin system Fst family toxin</fullName>
    </recommendedName>
</protein>
<dbReference type="RefSeq" id="WP_264654012.1">
    <property type="nucleotide sequence ID" value="NZ_JAOQNN010000002.1"/>
</dbReference>